<keyword evidence="2" id="KW-1185">Reference proteome</keyword>
<comment type="caution">
    <text evidence="1">The sequence shown here is derived from an EMBL/GenBank/DDBJ whole genome shotgun (WGS) entry which is preliminary data.</text>
</comment>
<dbReference type="EMBL" id="MRZV01000935">
    <property type="protein sequence ID" value="PIK42437.1"/>
    <property type="molecule type" value="Genomic_DNA"/>
</dbReference>
<dbReference type="AlphaFoldDB" id="A0A2G8K350"/>
<evidence type="ECO:0000313" key="2">
    <source>
        <dbReference type="Proteomes" id="UP000230750"/>
    </source>
</evidence>
<protein>
    <submittedName>
        <fullName evidence="1">Uncharacterized protein</fullName>
    </submittedName>
</protein>
<reference evidence="1 2" key="1">
    <citation type="journal article" date="2017" name="PLoS Biol.">
        <title>The sea cucumber genome provides insights into morphological evolution and visceral regeneration.</title>
        <authorList>
            <person name="Zhang X."/>
            <person name="Sun L."/>
            <person name="Yuan J."/>
            <person name="Sun Y."/>
            <person name="Gao Y."/>
            <person name="Zhang L."/>
            <person name="Li S."/>
            <person name="Dai H."/>
            <person name="Hamel J.F."/>
            <person name="Liu C."/>
            <person name="Yu Y."/>
            <person name="Liu S."/>
            <person name="Lin W."/>
            <person name="Guo K."/>
            <person name="Jin S."/>
            <person name="Xu P."/>
            <person name="Storey K.B."/>
            <person name="Huan P."/>
            <person name="Zhang T."/>
            <person name="Zhou Y."/>
            <person name="Zhang J."/>
            <person name="Lin C."/>
            <person name="Li X."/>
            <person name="Xing L."/>
            <person name="Huo D."/>
            <person name="Sun M."/>
            <person name="Wang L."/>
            <person name="Mercier A."/>
            <person name="Li F."/>
            <person name="Yang H."/>
            <person name="Xiang J."/>
        </authorList>
    </citation>
    <scope>NUCLEOTIDE SEQUENCE [LARGE SCALE GENOMIC DNA]</scope>
    <source>
        <strain evidence="1">Shaxun</strain>
        <tissue evidence="1">Muscle</tissue>
    </source>
</reference>
<proteinExistence type="predicted"/>
<dbReference type="Proteomes" id="UP000230750">
    <property type="component" value="Unassembled WGS sequence"/>
</dbReference>
<evidence type="ECO:0000313" key="1">
    <source>
        <dbReference type="EMBL" id="PIK42437.1"/>
    </source>
</evidence>
<accession>A0A2G8K350</accession>
<organism evidence="1 2">
    <name type="scientific">Stichopus japonicus</name>
    <name type="common">Sea cucumber</name>
    <dbReference type="NCBI Taxonomy" id="307972"/>
    <lineage>
        <taxon>Eukaryota</taxon>
        <taxon>Metazoa</taxon>
        <taxon>Echinodermata</taxon>
        <taxon>Eleutherozoa</taxon>
        <taxon>Echinozoa</taxon>
        <taxon>Holothuroidea</taxon>
        <taxon>Aspidochirotacea</taxon>
        <taxon>Aspidochirotida</taxon>
        <taxon>Stichopodidae</taxon>
        <taxon>Apostichopus</taxon>
    </lineage>
</organism>
<sequence length="162" mass="18426">MGVPLLNSLKAVCTDEHSEQLFWTFLSHKEQKVKSCQIWQFYLFGIAQSLLCAFICNLRSESVIAVSTTEEFLKNSILSIDQTVVFGREEISFIAEYEDRTVDRSVTLVVVCVVVSCMLSAKWLTVSKVIQIDKAQKPGKKKQDKKGKERRPVLLICLVEYS</sequence>
<gene>
    <name evidence="1" type="ORF">BSL78_20696</name>
</gene>
<name>A0A2G8K350_STIJA</name>